<gene>
    <name evidence="2" type="ORF">B9Z19DRAFT_496458</name>
</gene>
<sequence length="107" mass="12066">MNSNTTFIALYLFFDWVLGFFYFPSFLPSFPQYRLDGRREVGGSAWPGVRCGEGIGQGVVIEHSIIQVRYSYSSVVPCCPRSGGMAGMKCLNTRGQKFIWQIPRELA</sequence>
<evidence type="ECO:0000313" key="3">
    <source>
        <dbReference type="Proteomes" id="UP000244722"/>
    </source>
</evidence>
<keyword evidence="3" id="KW-1185">Reference proteome</keyword>
<keyword evidence="1" id="KW-1133">Transmembrane helix</keyword>
<evidence type="ECO:0000256" key="1">
    <source>
        <dbReference type="SAM" id="Phobius"/>
    </source>
</evidence>
<feature type="transmembrane region" description="Helical" evidence="1">
    <location>
        <begin position="6"/>
        <end position="30"/>
    </location>
</feature>
<reference evidence="2 3" key="1">
    <citation type="submission" date="2017-04" db="EMBL/GenBank/DDBJ databases">
        <title>Draft genome sequence of Tuber borchii Vittad., a whitish edible truffle.</title>
        <authorList>
            <consortium name="DOE Joint Genome Institute"/>
            <person name="Murat C."/>
            <person name="Kuo A."/>
            <person name="Barry K.W."/>
            <person name="Clum A."/>
            <person name="Dockter R.B."/>
            <person name="Fauchery L."/>
            <person name="Iotti M."/>
            <person name="Kohler A."/>
            <person name="Labutti K."/>
            <person name="Lindquist E.A."/>
            <person name="Lipzen A."/>
            <person name="Ohm R.A."/>
            <person name="Wang M."/>
            <person name="Grigoriev I.V."/>
            <person name="Zambonelli A."/>
            <person name="Martin F.M."/>
        </authorList>
    </citation>
    <scope>NUCLEOTIDE SEQUENCE [LARGE SCALE GENOMIC DNA]</scope>
    <source>
        <strain evidence="2 3">Tbo3840</strain>
    </source>
</reference>
<keyword evidence="1" id="KW-0472">Membrane</keyword>
<evidence type="ECO:0000313" key="2">
    <source>
        <dbReference type="EMBL" id="PUU73889.1"/>
    </source>
</evidence>
<dbReference type="AlphaFoldDB" id="A0A2T6ZEI4"/>
<accession>A0A2T6ZEI4</accession>
<protein>
    <submittedName>
        <fullName evidence="2">Uncharacterized protein</fullName>
    </submittedName>
</protein>
<dbReference type="Proteomes" id="UP000244722">
    <property type="component" value="Unassembled WGS sequence"/>
</dbReference>
<comment type="caution">
    <text evidence="2">The sequence shown here is derived from an EMBL/GenBank/DDBJ whole genome shotgun (WGS) entry which is preliminary data.</text>
</comment>
<keyword evidence="1" id="KW-0812">Transmembrane</keyword>
<dbReference type="EMBL" id="NESQ01000335">
    <property type="protein sequence ID" value="PUU73889.1"/>
    <property type="molecule type" value="Genomic_DNA"/>
</dbReference>
<organism evidence="2 3">
    <name type="scientific">Tuber borchii</name>
    <name type="common">White truffle</name>
    <dbReference type="NCBI Taxonomy" id="42251"/>
    <lineage>
        <taxon>Eukaryota</taxon>
        <taxon>Fungi</taxon>
        <taxon>Dikarya</taxon>
        <taxon>Ascomycota</taxon>
        <taxon>Pezizomycotina</taxon>
        <taxon>Pezizomycetes</taxon>
        <taxon>Pezizales</taxon>
        <taxon>Tuberaceae</taxon>
        <taxon>Tuber</taxon>
    </lineage>
</organism>
<proteinExistence type="predicted"/>
<name>A0A2T6ZEI4_TUBBO</name>